<gene>
    <name evidence="3" type="ORF">IHE71_17185</name>
</gene>
<dbReference type="SMART" id="SM00421">
    <property type="entry name" value="HTH_LUXR"/>
    <property type="match status" value="1"/>
</dbReference>
<dbReference type="CDD" id="cd06170">
    <property type="entry name" value="LuxR_C_like"/>
    <property type="match status" value="1"/>
</dbReference>
<evidence type="ECO:0000313" key="3">
    <source>
        <dbReference type="EMBL" id="MBE1877424.1"/>
    </source>
</evidence>
<dbReference type="SUPFAM" id="SSF46894">
    <property type="entry name" value="C-terminal effector domain of the bipartite response regulators"/>
    <property type="match status" value="1"/>
</dbReference>
<evidence type="ECO:0000256" key="1">
    <source>
        <dbReference type="SAM" id="MobiDB-lite"/>
    </source>
</evidence>
<dbReference type="SUPFAM" id="SSF52540">
    <property type="entry name" value="P-loop containing nucleoside triphosphate hydrolases"/>
    <property type="match status" value="1"/>
</dbReference>
<evidence type="ECO:0000313" key="4">
    <source>
        <dbReference type="Proteomes" id="UP000625527"/>
    </source>
</evidence>
<dbReference type="EMBL" id="JADAQT010000102">
    <property type="protein sequence ID" value="MBE1877424.1"/>
    <property type="molecule type" value="Genomic_DNA"/>
</dbReference>
<comment type="caution">
    <text evidence="3">The sequence shown here is derived from an EMBL/GenBank/DDBJ whole genome shotgun (WGS) entry which is preliminary data.</text>
</comment>
<feature type="region of interest" description="Disordered" evidence="1">
    <location>
        <begin position="161"/>
        <end position="180"/>
    </location>
</feature>
<dbReference type="Gene3D" id="1.10.10.10">
    <property type="entry name" value="Winged helix-like DNA-binding domain superfamily/Winged helix DNA-binding domain"/>
    <property type="match status" value="1"/>
</dbReference>
<protein>
    <submittedName>
        <fullName evidence="3">Response regulator transcription factor</fullName>
    </submittedName>
</protein>
<dbReference type="Proteomes" id="UP000625527">
    <property type="component" value="Unassembled WGS sequence"/>
</dbReference>
<organism evidence="3 4">
    <name type="scientific">Myceligenerans pegani</name>
    <dbReference type="NCBI Taxonomy" id="2776917"/>
    <lineage>
        <taxon>Bacteria</taxon>
        <taxon>Bacillati</taxon>
        <taxon>Actinomycetota</taxon>
        <taxon>Actinomycetes</taxon>
        <taxon>Micrococcales</taxon>
        <taxon>Promicromonosporaceae</taxon>
        <taxon>Myceligenerans</taxon>
    </lineage>
</organism>
<dbReference type="PROSITE" id="PS50043">
    <property type="entry name" value="HTH_LUXR_2"/>
    <property type="match status" value="1"/>
</dbReference>
<dbReference type="RefSeq" id="WP_192863980.1">
    <property type="nucleotide sequence ID" value="NZ_JADAQT010000102.1"/>
</dbReference>
<feature type="compositionally biased region" description="Gly residues" evidence="1">
    <location>
        <begin position="161"/>
        <end position="172"/>
    </location>
</feature>
<keyword evidence="4" id="KW-1185">Reference proteome</keyword>
<accession>A0ABR9N199</accession>
<dbReference type="InterPro" id="IPR036388">
    <property type="entry name" value="WH-like_DNA-bd_sf"/>
</dbReference>
<dbReference type="Pfam" id="PF00196">
    <property type="entry name" value="GerE"/>
    <property type="match status" value="1"/>
</dbReference>
<name>A0ABR9N199_9MICO</name>
<sequence length="876" mass="92112">MPSRRALRRPAIERLLDDALRPGGSVRLVAMRGPWGSGRGTAVALWARRRIQEGTPVVWLDVAGAVNGTALGRRAVAGLAHLTGRAALASGSAEDVASALDGHEAVLVVDRLGRTSGPALSYLDRVARLLRTGRVVALTATPLPGTAPSFDGWPLDAGLGPGLDGGPGGGSWEGPADRATGDGHRLELTLRDLAVRPDEARAAAAQLGVTITDPQARTLVAATAGWPAVVYPALDDIARASAAGEQVTDALVAAVAAARRAACLRSALPEEAIKLLLEASIAERFRLGDLDDRGALSPADTRALVDRLLDTGVVLRDPASPDGILAVAPSVRRALLDYAHGREPEDLRRRAGRVARRREAEGDVRGALLVALEAGDADLVDGLQRRVWTNILDGQDATLHESLWTAVSSAAARGVPADLRALLSVTRRAPGRPGDGATAADAGGEQDGLATFVRAARLRRAGRAEESLTAAREWLRSAHGRPAVEQTLVGLQAAVSAAEAGQLHEALRYAENAYHAALAGGAFALAAAAAETAALVHALDSDVRAAVDWSAEAGNLPEPPGWWRHAIGDPPALVSALVRLERFEEDLPAPLHGAAREAGTTDLWFCGLHVEAVLAALRSQEDLAVGLLRDALAQRGRAPSEGDGDGDPRIPPLIALDLVRLYLSLGRGTNAALIADTVAPPSPVRALVDGRVLLARERPREALQAVAGVGALGETPMVGLRLESSLIAAEARGALDDADGARREFARAKALAQRAGGALPFWWVSAHALLSGVGDEHRPAGEPLDEVVRRRRTPVPVEFVVVPDRQLVVLHRLADGLTSTQVARESFVSHNTVKTQIREVYRRLGVHDRAAALQRAQELGLLDPIVRARFRGRAAR</sequence>
<dbReference type="InterPro" id="IPR027417">
    <property type="entry name" value="P-loop_NTPase"/>
</dbReference>
<feature type="domain" description="HTH luxR-type" evidence="2">
    <location>
        <begin position="795"/>
        <end position="860"/>
    </location>
</feature>
<evidence type="ECO:0000259" key="2">
    <source>
        <dbReference type="PROSITE" id="PS50043"/>
    </source>
</evidence>
<dbReference type="InterPro" id="IPR016032">
    <property type="entry name" value="Sig_transdc_resp-reg_C-effctor"/>
</dbReference>
<proteinExistence type="predicted"/>
<reference evidence="3 4" key="1">
    <citation type="submission" date="2020-10" db="EMBL/GenBank/DDBJ databases">
        <title>Myceligenerans pegani sp. nov., an endophytic actinomycete isolated from Peganum harmala L. in Xinjiang, China.</title>
        <authorList>
            <person name="Xin L."/>
        </authorList>
    </citation>
    <scope>NUCLEOTIDE SEQUENCE [LARGE SCALE GENOMIC DNA]</scope>
    <source>
        <strain evidence="3 4">TRM65318</strain>
    </source>
</reference>
<dbReference type="InterPro" id="IPR000792">
    <property type="entry name" value="Tscrpt_reg_LuxR_C"/>
</dbReference>